<dbReference type="AlphaFoldDB" id="A0A931N1Z3"/>
<reference evidence="1" key="1">
    <citation type="submission" date="2020-11" db="EMBL/GenBank/DDBJ databases">
        <title>Nocardia NEAU-351.nov., a novel actinomycete isolated from the cow dung.</title>
        <authorList>
            <person name="Zhang X."/>
        </authorList>
    </citation>
    <scope>NUCLEOTIDE SEQUENCE</scope>
    <source>
        <strain evidence="1">NEAU-351</strain>
    </source>
</reference>
<dbReference type="Proteomes" id="UP000655751">
    <property type="component" value="Unassembled WGS sequence"/>
</dbReference>
<evidence type="ECO:0000313" key="1">
    <source>
        <dbReference type="EMBL" id="MBH0774968.1"/>
    </source>
</evidence>
<gene>
    <name evidence="1" type="ORF">IT779_01545</name>
</gene>
<proteinExistence type="predicted"/>
<keyword evidence="2" id="KW-1185">Reference proteome</keyword>
<name>A0A931N1Z3_9NOCA</name>
<dbReference type="EMBL" id="JADMLG010000001">
    <property type="protein sequence ID" value="MBH0774968.1"/>
    <property type="molecule type" value="Genomic_DNA"/>
</dbReference>
<accession>A0A931N1Z3</accession>
<protein>
    <submittedName>
        <fullName evidence="1">Uncharacterized protein</fullName>
    </submittedName>
</protein>
<comment type="caution">
    <text evidence="1">The sequence shown here is derived from an EMBL/GenBank/DDBJ whole genome shotgun (WGS) entry which is preliminary data.</text>
</comment>
<evidence type="ECO:0000313" key="2">
    <source>
        <dbReference type="Proteomes" id="UP000655751"/>
    </source>
</evidence>
<organism evidence="1 2">
    <name type="scientific">Nocardia bovistercoris</name>
    <dbReference type="NCBI Taxonomy" id="2785916"/>
    <lineage>
        <taxon>Bacteria</taxon>
        <taxon>Bacillati</taxon>
        <taxon>Actinomycetota</taxon>
        <taxon>Actinomycetes</taxon>
        <taxon>Mycobacteriales</taxon>
        <taxon>Nocardiaceae</taxon>
        <taxon>Nocardia</taxon>
    </lineage>
</organism>
<sequence>MNNSAVRELWDRTYLALLPWTDIPRRELDAQCRQAVMAALAALWGSCDADVLDAAATDEQVHAIVAAQAVYGLGWRDAVLGDIATRARAAGLGDGPGRLWAPPERWHLGRGRAFRATLRDNLGFFARHPRSQELRLVRTVRAAVAAADADPRTTLTLLYRAAWTEHATERLGWSDAEWWQYLGIDELTTWAVIALRIPMDEPDRAGWAVEEVAEAMSPPDWTWSGTGLPDDFLEAAFDTLALPVREF</sequence>